<feature type="region of interest" description="Disordered" evidence="1">
    <location>
        <begin position="122"/>
        <end position="162"/>
    </location>
</feature>
<dbReference type="Proteomes" id="UP000831156">
    <property type="component" value="Chromosome 10"/>
</dbReference>
<organism evidence="2 3">
    <name type="scientific">Plasmodium gaboni</name>
    <dbReference type="NCBI Taxonomy" id="647221"/>
    <lineage>
        <taxon>Eukaryota</taxon>
        <taxon>Sar</taxon>
        <taxon>Alveolata</taxon>
        <taxon>Apicomplexa</taxon>
        <taxon>Aconoidasida</taxon>
        <taxon>Haemosporida</taxon>
        <taxon>Plasmodiidae</taxon>
        <taxon>Plasmodium</taxon>
        <taxon>Plasmodium (Laverania)</taxon>
    </lineage>
</organism>
<proteinExistence type="predicted"/>
<dbReference type="InterPro" id="IPR010784">
    <property type="entry name" value="Merozoite_SPAM"/>
</dbReference>
<gene>
    <name evidence="2" type="ORF">PGABG01_1033600</name>
</gene>
<dbReference type="Pfam" id="PF07133">
    <property type="entry name" value="Merozoite_SPAM"/>
    <property type="match status" value="1"/>
</dbReference>
<feature type="compositionally biased region" description="Polar residues" evidence="1">
    <location>
        <begin position="233"/>
        <end position="254"/>
    </location>
</feature>
<evidence type="ECO:0000313" key="2">
    <source>
        <dbReference type="EMBL" id="SOV15169.1"/>
    </source>
</evidence>
<keyword evidence="2" id="KW-0477">Merozoite</keyword>
<evidence type="ECO:0000256" key="1">
    <source>
        <dbReference type="SAM" id="MobiDB-lite"/>
    </source>
</evidence>
<feature type="region of interest" description="Disordered" evidence="1">
    <location>
        <begin position="224"/>
        <end position="258"/>
    </location>
</feature>
<evidence type="ECO:0000313" key="3">
    <source>
        <dbReference type="Proteomes" id="UP000831156"/>
    </source>
</evidence>
<accession>A0ABY1UP17</accession>
<keyword evidence="3" id="KW-1185">Reference proteome</keyword>
<dbReference type="EMBL" id="LT969433">
    <property type="protein sequence ID" value="SOV15169.1"/>
    <property type="molecule type" value="Genomic_DNA"/>
</dbReference>
<name>A0ABY1UP17_9APIC</name>
<protein>
    <submittedName>
        <fullName evidence="2">Merozoite surface protein</fullName>
    </submittedName>
</protein>
<feature type="compositionally biased region" description="Acidic residues" evidence="1">
    <location>
        <begin position="310"/>
        <end position="321"/>
    </location>
</feature>
<sequence>MKKIVNIIFYILYLYIYKRNLVENKTVNKSNLRKGLSTNNSENGIKNIKDEDEHINIVGDDFSAFSYGGYPIYETSGNVGTQVGTVNAIDGGSDTSMDPKAKDNKISTESVGEMTIGLVNESASSLENDEKKNENIDNEMLGTEKEGSSDSHDSSKKKLKPNNNSKWSDFLKNIVTFGGFGPIVVHDVSDTLSDISKDKVTQKATKDIGSTLLDFFLPLPTQNSHTHEKINDNKNVSNIDSQTRSNAEGSSPTYSPIMDDGIEFSGGLYFTEKKSNQENKKKYALESLNLTSWDKDDIAKENEDVKDEKDEYNEDKEEELEKYESEITKQQDDILDEDEVLEEEMLEDNKNETVDTDDLEKENIQDSLNDNNYFSLIYENYKDNGKSKKAAQTLITALISILNGKNELDATIRGLKHRFIEFFTYN</sequence>
<reference evidence="2" key="1">
    <citation type="submission" date="2016-09" db="EMBL/GenBank/DDBJ databases">
        <authorList>
            <consortium name="Pathogen Informatics"/>
            <person name="Sun Q."/>
            <person name="Inoue M."/>
        </authorList>
    </citation>
    <scope>NUCLEOTIDE SEQUENCE</scope>
</reference>
<feature type="region of interest" description="Disordered" evidence="1">
    <location>
        <begin position="301"/>
        <end position="330"/>
    </location>
</feature>
<feature type="compositionally biased region" description="Basic and acidic residues" evidence="1">
    <location>
        <begin position="142"/>
        <end position="156"/>
    </location>
</feature>